<reference evidence="16" key="2">
    <citation type="submission" date="2024-08" db="UniProtKB">
        <authorList>
            <consortium name="EnsemblMetazoa"/>
        </authorList>
    </citation>
    <scope>IDENTIFICATION</scope>
</reference>
<evidence type="ECO:0000256" key="4">
    <source>
        <dbReference type="ARBA" id="ARBA00006331"/>
    </source>
</evidence>
<dbReference type="Gene3D" id="3.90.1750.10">
    <property type="entry name" value="Hect, E3 ligase catalytic domains"/>
    <property type="match status" value="1"/>
</dbReference>
<evidence type="ECO:0000256" key="11">
    <source>
        <dbReference type="PROSITE-ProRule" id="PRU00104"/>
    </source>
</evidence>
<dbReference type="Gene3D" id="3.30.2410.10">
    <property type="entry name" value="Hect, E3 ligase catalytic domain"/>
    <property type="match status" value="1"/>
</dbReference>
<dbReference type="GO" id="GO:0043161">
    <property type="term" value="P:proteasome-mediated ubiquitin-dependent protein catabolic process"/>
    <property type="evidence" value="ECO:0007669"/>
    <property type="project" value="TreeGrafter"/>
</dbReference>
<evidence type="ECO:0000256" key="5">
    <source>
        <dbReference type="ARBA" id="ARBA00022553"/>
    </source>
</evidence>
<keyword evidence="8 11" id="KW-0833">Ubl conjugation pathway</keyword>
<evidence type="ECO:0000259" key="14">
    <source>
        <dbReference type="PROSITE" id="PS50237"/>
    </source>
</evidence>
<dbReference type="Gene3D" id="1.25.10.10">
    <property type="entry name" value="Leucine-rich Repeat Variant"/>
    <property type="match status" value="1"/>
</dbReference>
<dbReference type="GO" id="GO:0009966">
    <property type="term" value="P:regulation of signal transduction"/>
    <property type="evidence" value="ECO:0007669"/>
    <property type="project" value="UniProtKB-ARBA"/>
</dbReference>
<feature type="compositionally biased region" description="Low complexity" evidence="13">
    <location>
        <begin position="1162"/>
        <end position="1173"/>
    </location>
</feature>
<dbReference type="InterPro" id="IPR018123">
    <property type="entry name" value="WWE-dom_subgr"/>
</dbReference>
<feature type="region of interest" description="Disordered" evidence="13">
    <location>
        <begin position="1115"/>
        <end position="1180"/>
    </location>
</feature>
<dbReference type="FunFam" id="3.30.2160.10:FF:000013">
    <property type="entry name" value="E3 ubiquitin-protein ligase TRIP12 isoform X1"/>
    <property type="match status" value="1"/>
</dbReference>
<dbReference type="FunFam" id="1.25.10.10:FF:000689">
    <property type="entry name" value="HECT ubiquitin protein ligase family protein KAK"/>
    <property type="match status" value="1"/>
</dbReference>
<feature type="domain" description="HECT" evidence="14">
    <location>
        <begin position="1703"/>
        <end position="2077"/>
    </location>
</feature>
<feature type="region of interest" description="Disordered" evidence="13">
    <location>
        <begin position="845"/>
        <end position="868"/>
    </location>
</feature>
<keyword evidence="6 12" id="KW-0808">Transferase</keyword>
<dbReference type="InterPro" id="IPR057948">
    <property type="entry name" value="TPR_TRIP12_N"/>
</dbReference>
<feature type="compositionally biased region" description="Polar residues" evidence="13">
    <location>
        <begin position="845"/>
        <end position="866"/>
    </location>
</feature>
<organism evidence="16 17">
    <name type="scientific">Dendroctonus ponderosae</name>
    <name type="common">Mountain pine beetle</name>
    <dbReference type="NCBI Taxonomy" id="77166"/>
    <lineage>
        <taxon>Eukaryota</taxon>
        <taxon>Metazoa</taxon>
        <taxon>Ecdysozoa</taxon>
        <taxon>Arthropoda</taxon>
        <taxon>Hexapoda</taxon>
        <taxon>Insecta</taxon>
        <taxon>Pterygota</taxon>
        <taxon>Neoptera</taxon>
        <taxon>Endopterygota</taxon>
        <taxon>Coleoptera</taxon>
        <taxon>Polyphaga</taxon>
        <taxon>Cucujiformia</taxon>
        <taxon>Curculionidae</taxon>
        <taxon>Scolytinae</taxon>
        <taxon>Dendroctonus</taxon>
    </lineage>
</organism>
<dbReference type="Pfam" id="PF02825">
    <property type="entry name" value="WWE"/>
    <property type="match status" value="1"/>
</dbReference>
<dbReference type="SUPFAM" id="SSF56204">
    <property type="entry name" value="Hect, E3 ligase catalytic domain"/>
    <property type="match status" value="1"/>
</dbReference>
<feature type="active site" description="Glycyl thioester intermediate" evidence="11">
    <location>
        <position position="2044"/>
    </location>
</feature>
<evidence type="ECO:0000256" key="6">
    <source>
        <dbReference type="ARBA" id="ARBA00022679"/>
    </source>
</evidence>
<reference evidence="17" key="1">
    <citation type="journal article" date="2013" name="Genome Biol.">
        <title>Draft genome of the mountain pine beetle, Dendroctonus ponderosae Hopkins, a major forest pest.</title>
        <authorList>
            <person name="Keeling C.I."/>
            <person name="Yuen M.M."/>
            <person name="Liao N.Y."/>
            <person name="Docking T.R."/>
            <person name="Chan S.K."/>
            <person name="Taylor G.A."/>
            <person name="Palmquist D.L."/>
            <person name="Jackman S.D."/>
            <person name="Nguyen A."/>
            <person name="Li M."/>
            <person name="Henderson H."/>
            <person name="Janes J.K."/>
            <person name="Zhao Y."/>
            <person name="Pandoh P."/>
            <person name="Moore R."/>
            <person name="Sperling F.A."/>
            <person name="Huber D.P."/>
            <person name="Birol I."/>
            <person name="Jones S.J."/>
            <person name="Bohlmann J."/>
        </authorList>
    </citation>
    <scope>NUCLEOTIDE SEQUENCE</scope>
</reference>
<evidence type="ECO:0000256" key="8">
    <source>
        <dbReference type="ARBA" id="ARBA00022786"/>
    </source>
</evidence>
<protein>
    <recommendedName>
        <fullName evidence="12">E3 ubiquitin-protein ligase</fullName>
        <ecNumber evidence="12">2.3.2.26</ecNumber>
    </recommendedName>
</protein>
<dbReference type="SMART" id="SM00678">
    <property type="entry name" value="WWE"/>
    <property type="match status" value="1"/>
</dbReference>
<dbReference type="InterPro" id="IPR004170">
    <property type="entry name" value="WWE_dom"/>
</dbReference>
<dbReference type="InterPro" id="IPR037197">
    <property type="entry name" value="WWE_dom_sf"/>
</dbReference>
<feature type="compositionally biased region" description="Polar residues" evidence="13">
    <location>
        <begin position="1493"/>
        <end position="1504"/>
    </location>
</feature>
<accession>A0AAR5NZ93</accession>
<feature type="compositionally biased region" description="Low complexity" evidence="13">
    <location>
        <begin position="237"/>
        <end position="263"/>
    </location>
</feature>
<dbReference type="GO" id="GO:0008270">
    <property type="term" value="F:zinc ion binding"/>
    <property type="evidence" value="ECO:0007669"/>
    <property type="project" value="InterPro"/>
</dbReference>
<feature type="compositionally biased region" description="Low complexity" evidence="13">
    <location>
        <begin position="196"/>
        <end position="217"/>
    </location>
</feature>
<evidence type="ECO:0000256" key="3">
    <source>
        <dbReference type="ARBA" id="ARBA00004906"/>
    </source>
</evidence>
<comment type="subcellular location">
    <subcellularLocation>
        <location evidence="2">Nucleus</location>
        <location evidence="2">Nucleoplasm</location>
    </subcellularLocation>
</comment>
<feature type="compositionally biased region" description="Polar residues" evidence="13">
    <location>
        <begin position="1129"/>
        <end position="1152"/>
    </location>
</feature>
<dbReference type="GO" id="GO:0006281">
    <property type="term" value="P:DNA repair"/>
    <property type="evidence" value="ECO:0007669"/>
    <property type="project" value="UniProtKB-KW"/>
</dbReference>
<comment type="similarity">
    <text evidence="4 12">Belongs to the UPL family. K-HECT subfamily.</text>
</comment>
<feature type="region of interest" description="Disordered" evidence="13">
    <location>
        <begin position="1489"/>
        <end position="1519"/>
    </location>
</feature>
<dbReference type="GO" id="GO:0000209">
    <property type="term" value="P:protein polyubiquitination"/>
    <property type="evidence" value="ECO:0007669"/>
    <property type="project" value="TreeGrafter"/>
</dbReference>
<dbReference type="InterPro" id="IPR000569">
    <property type="entry name" value="HECT_dom"/>
</dbReference>
<dbReference type="EnsemblMetazoa" id="XM_019898368.1">
    <property type="protein sequence ID" value="XP_019753927.1"/>
    <property type="gene ID" value="LOC109533125"/>
</dbReference>
<dbReference type="SUPFAM" id="SSF117839">
    <property type="entry name" value="WWE domain"/>
    <property type="match status" value="1"/>
</dbReference>
<feature type="region of interest" description="Disordered" evidence="13">
    <location>
        <begin position="1"/>
        <end position="55"/>
    </location>
</feature>
<feature type="region of interest" description="Disordered" evidence="13">
    <location>
        <begin position="86"/>
        <end position="413"/>
    </location>
</feature>
<dbReference type="GO" id="GO:0016607">
    <property type="term" value="C:nuclear speck"/>
    <property type="evidence" value="ECO:0007669"/>
    <property type="project" value="TreeGrafter"/>
</dbReference>
<name>A0AAR5NZ93_DENPD</name>
<dbReference type="Pfam" id="PF00632">
    <property type="entry name" value="HECT"/>
    <property type="match status" value="1"/>
</dbReference>
<dbReference type="EC" id="2.3.2.26" evidence="12"/>
<dbReference type="SMART" id="SM00119">
    <property type="entry name" value="HECTc"/>
    <property type="match status" value="1"/>
</dbReference>
<dbReference type="SUPFAM" id="SSF48371">
    <property type="entry name" value="ARM repeat"/>
    <property type="match status" value="1"/>
</dbReference>
<evidence type="ECO:0000256" key="10">
    <source>
        <dbReference type="ARBA" id="ARBA00023242"/>
    </source>
</evidence>
<dbReference type="GO" id="GO:0061630">
    <property type="term" value="F:ubiquitin protein ligase activity"/>
    <property type="evidence" value="ECO:0007669"/>
    <property type="project" value="UniProtKB-UniRule"/>
</dbReference>
<comment type="pathway">
    <text evidence="3 12">Protein modification; protein ubiquitination.</text>
</comment>
<feature type="compositionally biased region" description="Polar residues" evidence="13">
    <location>
        <begin position="32"/>
        <end position="51"/>
    </location>
</feature>
<dbReference type="InterPro" id="IPR016024">
    <property type="entry name" value="ARM-type_fold"/>
</dbReference>
<keyword evidence="7" id="KW-0227">DNA damage</keyword>
<proteinExistence type="inferred from homology"/>
<dbReference type="PANTHER" id="PTHR45670">
    <property type="entry name" value="E3 UBIQUITIN-PROTEIN LIGASE TRIP12"/>
    <property type="match status" value="1"/>
</dbReference>
<dbReference type="PROSITE" id="PS50237">
    <property type="entry name" value="HECT"/>
    <property type="match status" value="1"/>
</dbReference>
<dbReference type="Gene3D" id="3.30.2160.10">
    <property type="entry name" value="Hect, E3 ligase catalytic domain"/>
    <property type="match status" value="1"/>
</dbReference>
<feature type="region of interest" description="Disordered" evidence="13">
    <location>
        <begin position="1049"/>
        <end position="1096"/>
    </location>
</feature>
<dbReference type="Gene3D" id="3.30.720.50">
    <property type="match status" value="1"/>
</dbReference>
<dbReference type="InterPro" id="IPR011989">
    <property type="entry name" value="ARM-like"/>
</dbReference>
<feature type="compositionally biased region" description="Low complexity" evidence="13">
    <location>
        <begin position="289"/>
        <end position="320"/>
    </location>
</feature>
<dbReference type="InterPro" id="IPR045322">
    <property type="entry name" value="HECTD1/TRIP12-like"/>
</dbReference>
<dbReference type="PROSITE" id="PS50918">
    <property type="entry name" value="WWE"/>
    <property type="match status" value="1"/>
</dbReference>
<evidence type="ECO:0000256" key="7">
    <source>
        <dbReference type="ARBA" id="ARBA00022763"/>
    </source>
</evidence>
<feature type="compositionally biased region" description="Polar residues" evidence="13">
    <location>
        <begin position="362"/>
        <end position="377"/>
    </location>
</feature>
<dbReference type="Proteomes" id="UP000019118">
    <property type="component" value="Unassembled WGS sequence"/>
</dbReference>
<evidence type="ECO:0000256" key="9">
    <source>
        <dbReference type="ARBA" id="ARBA00023204"/>
    </source>
</evidence>
<comment type="catalytic activity">
    <reaction evidence="1 12">
        <text>S-ubiquitinyl-[E2 ubiquitin-conjugating enzyme]-L-cysteine + [acceptor protein]-L-lysine = [E2 ubiquitin-conjugating enzyme]-L-cysteine + N(6)-ubiquitinyl-[acceptor protein]-L-lysine.</text>
        <dbReference type="EC" id="2.3.2.26"/>
    </reaction>
</comment>
<feature type="domain" description="WWE" evidence="15">
    <location>
        <begin position="765"/>
        <end position="841"/>
    </location>
</feature>
<dbReference type="InterPro" id="IPR035983">
    <property type="entry name" value="Hect_E3_ubiquitin_ligase"/>
</dbReference>
<evidence type="ECO:0000313" key="17">
    <source>
        <dbReference type="Proteomes" id="UP000019118"/>
    </source>
</evidence>
<sequence length="2077" mass="227449">MADPANSFAAASTSRKRALRSQLRAEAKRLRTASQVDFSSQSSQTRPSAASGSKVRHTCSLNALFPKWMFFARSARSDSAAAASLLDVGDAERSTRKRLLSRNSSPEPDSAPASKIPVLSRNASTHRNKTKSKAEEEKPSRSRSKKGEKGVKRELEASDESARAHKSRKGGFSGVEDVGASTSANHTYPQIRKYSLRSSSRLSSSASLSSSALDTPSTKPPPNPSTQAHQPWKRIASGKGQQAALGASASSASTSRSSKAHSAPNLAPDPPEQFRLTRSGAVLRRVTRSSKGQSGTSTTTGSCASSSSGGAATASGRRSASGGGNSSRSHKSSGANTAQAQPPPPLLPAPVSGARTMAADQSHPNLSSAGLQLNSEEPPSAVEGAQSMASSGQGRLHVHDSGPGVDSESDDSEVGRLQALLEARGLPPHLFGALGPRMQHLLHRSMGSNSSVAKAQALLPGLEAIGDEGQQLQAVIEMCQVLVMGNEEVLTGFPVKQVVPALIALLQMDHNFDIMNHACRALTYMMEALPRSSSVVVDAVPVFLEKLQVIQCMDVAEQSLTALDMLSRRHSKSILQARGVSACLTYLDFFPINAQRNAFSVTANCCLNLTSEEFQYVQESLSLLASRLTQQDKKCVESVCLAFSRLVDSYQLEPVRLQEIASAELLTNLQQLLVVTPPLISTGTFITVLRMLSVMCANCPDLALTLLKQSIAETLLYLLTGSGEVNQDNVELVSRQPQELFEITCLIGELMPKLPTDGIFTVDALLERPISVAKDQPVWQWRGDRGWWHPYGPVDSRIIESAHQNGDDEVSLNTLGRIYTVDFHSMQQINEDTGTSRAVQRLFTPSSNKASTSEPAHSTNRPSSASRDARVACLRKERGLAAAFIRSLFCVLYEVYSSSAGPAVRCKCLKALLRMVYYATPELLKDVLKNQVVSSHIAGMMASTDLRIVVGSLQMAEILMNKLPEEFGTHFRREGVLHQVNRLADPEVPLGASPPKSATCSATSFASNMESQPSTSQTCTSFQLTANGSAAMASLSAGVDLLSATPNMQRVQEGDGRSPSPTVRLGDVLKRKRTGKRSGASGGGSRSKTRQDDLPISPSLVQDFFSKAASLANSTTSSTLAASQRPRYSGSSSKTSFLQNLNPARWGRNTNSSHERNYTKDSLNNLSKSASNSHITAGNREKTRTWIREQANKFIDSYSNQADEQHPATTVLTRLKLAIDKLPTGKCAEALLELREILIESDISPFEVNYSGLIKALLSYLADLVGPFDRDQRIRIMLNVFADMPLESNVREIENINSTWMRALVAKLNGCVSQLEQFPVKVHDLPANSGAGRGGTSALKFFNTHQLKCNLQRHPDCNNLKQWKGGTVKIDPLALVQAIERYLIVRGYGRLGDKDTTESDDGDSDTDIDDTLAGVTISQTGNKHKLQFVIGNTVLPYNMTVYQAVRQFSNNGNDQSETDTDNETPLGNAGIWVQTHVIYYRPLREEVADQNHRSGSGSGLTWNHSSRKGKGVSGKSTSRRKGVDLWNEVIAGITPPAQSPLAPYLSTQLPDSVAVQDASLEVLCLLRILHAVNLYWGALYPHVEYRPILAATEFINPKIAAKASRQLQDPLVIMTGNLPNWLHQIATSCPFLFQFETRQLLFYATSFDRDRALQRLLDMAPELSSSDSQERVTPRLDRRKRTISREDILKQAEQMLQDLAGSKALLEVQYENEVGTGLGPTLEFYALVSKELQKHNLDLWYAPNATQSESEYVHNQMGLFPAPVARGVKLGPITKVKSKFRFLGKFMARAVMDSRMLDLPFSLTFYRWLLGHEHCLTLADLKHVSPDIYSTIRKMQDVVRARDEILQNSALTEEEQSELVEKLEFDGCLIDDLGLVFVVPGYNVELIKNGKNTHLTIHNLHVYVQVLTHWLLHEGVARQMEALREGFNSVFPSQNLCIFQPDELEQVFCGSPKDHVAGWDVKTLMDCCRPDHGYTADSKAIRFLFEVLSSYDREEQRMFVQFLTGSPRLPVGGFKALSPPLTVVRKTLEPNMNPDDFLPSVMTCVNYLKLPDYSSMEVMRLKLGIAASEGQHSFYLS</sequence>
<feature type="compositionally biased region" description="Basic and acidic residues" evidence="13">
    <location>
        <begin position="132"/>
        <end position="163"/>
    </location>
</feature>
<evidence type="ECO:0000256" key="1">
    <source>
        <dbReference type="ARBA" id="ARBA00000885"/>
    </source>
</evidence>
<dbReference type="Pfam" id="PF25579">
    <property type="entry name" value="TPR_TRIP12_N"/>
    <property type="match status" value="1"/>
</dbReference>
<evidence type="ECO:0000259" key="15">
    <source>
        <dbReference type="PROSITE" id="PS50918"/>
    </source>
</evidence>
<evidence type="ECO:0000256" key="13">
    <source>
        <dbReference type="SAM" id="MobiDB-lite"/>
    </source>
</evidence>
<evidence type="ECO:0000256" key="12">
    <source>
        <dbReference type="RuleBase" id="RU369009"/>
    </source>
</evidence>
<dbReference type="CDD" id="cd00078">
    <property type="entry name" value="HECTc"/>
    <property type="match status" value="1"/>
</dbReference>
<dbReference type="FunFam" id="3.30.2410.10:FF:000005">
    <property type="entry name" value="E3 ubiquitin-protein ligase TRIP12 isoform X1"/>
    <property type="match status" value="1"/>
</dbReference>
<evidence type="ECO:0000256" key="2">
    <source>
        <dbReference type="ARBA" id="ARBA00004642"/>
    </source>
</evidence>
<keyword evidence="5" id="KW-0597">Phosphoprotein</keyword>
<evidence type="ECO:0000313" key="16">
    <source>
        <dbReference type="EnsemblMetazoa" id="XP_019753927.1"/>
    </source>
</evidence>
<dbReference type="PANTHER" id="PTHR45670:SF13">
    <property type="entry name" value="E3 UBIQUITIN-PROTEIN LIGASE TRIP12"/>
    <property type="match status" value="1"/>
</dbReference>
<keyword evidence="17" id="KW-1185">Reference proteome</keyword>
<keyword evidence="9" id="KW-0234">DNA repair</keyword>
<keyword evidence="10" id="KW-0539">Nucleus</keyword>